<sequence>MFWERFEGVAVPFSPLVGPLDVQGDIARCYEHTPRGALIAAVQISVRLDRSTRWQKILGQQVVAGKGNAAYARVRAASHPVLTGKAAQITGFRIVSYTPQTAVVGTVSRDPAHRGRTARTTTVKWEGDWKLAPTPEGSTGSAPKNVDSLSGFVFWGGF</sequence>
<protein>
    <recommendedName>
        <fullName evidence="1">DUF8175 domain-containing protein</fullName>
    </recommendedName>
</protein>
<proteinExistence type="predicted"/>
<dbReference type="EMBL" id="BAAAMR010000041">
    <property type="protein sequence ID" value="GAA2145742.1"/>
    <property type="molecule type" value="Genomic_DNA"/>
</dbReference>
<accession>A0ABP5LIH3</accession>
<evidence type="ECO:0000259" key="1">
    <source>
        <dbReference type="Pfam" id="PF26526"/>
    </source>
</evidence>
<evidence type="ECO:0000313" key="3">
    <source>
        <dbReference type="Proteomes" id="UP001501020"/>
    </source>
</evidence>
<organism evidence="2 3">
    <name type="scientific">Actinomadura napierensis</name>
    <dbReference type="NCBI Taxonomy" id="267854"/>
    <lineage>
        <taxon>Bacteria</taxon>
        <taxon>Bacillati</taxon>
        <taxon>Actinomycetota</taxon>
        <taxon>Actinomycetes</taxon>
        <taxon>Streptosporangiales</taxon>
        <taxon>Thermomonosporaceae</taxon>
        <taxon>Actinomadura</taxon>
    </lineage>
</organism>
<reference evidence="3" key="1">
    <citation type="journal article" date="2019" name="Int. J. Syst. Evol. Microbiol.">
        <title>The Global Catalogue of Microorganisms (GCM) 10K type strain sequencing project: providing services to taxonomists for standard genome sequencing and annotation.</title>
        <authorList>
            <consortium name="The Broad Institute Genomics Platform"/>
            <consortium name="The Broad Institute Genome Sequencing Center for Infectious Disease"/>
            <person name="Wu L."/>
            <person name="Ma J."/>
        </authorList>
    </citation>
    <scope>NUCLEOTIDE SEQUENCE [LARGE SCALE GENOMIC DNA]</scope>
    <source>
        <strain evidence="3">JCM 13850</strain>
    </source>
</reference>
<feature type="domain" description="DUF8175" evidence="1">
    <location>
        <begin position="3"/>
        <end position="153"/>
    </location>
</feature>
<dbReference type="InterPro" id="IPR058488">
    <property type="entry name" value="DUF8175"/>
</dbReference>
<gene>
    <name evidence="2" type="ORF">GCM10009727_46500</name>
</gene>
<keyword evidence="3" id="KW-1185">Reference proteome</keyword>
<comment type="caution">
    <text evidence="2">The sequence shown here is derived from an EMBL/GenBank/DDBJ whole genome shotgun (WGS) entry which is preliminary data.</text>
</comment>
<dbReference type="Proteomes" id="UP001501020">
    <property type="component" value="Unassembled WGS sequence"/>
</dbReference>
<dbReference type="Pfam" id="PF26526">
    <property type="entry name" value="DUF8175"/>
    <property type="match status" value="1"/>
</dbReference>
<evidence type="ECO:0000313" key="2">
    <source>
        <dbReference type="EMBL" id="GAA2145742.1"/>
    </source>
</evidence>
<dbReference type="RefSeq" id="WP_344270645.1">
    <property type="nucleotide sequence ID" value="NZ_BAAAMR010000041.1"/>
</dbReference>
<name>A0ABP5LIH3_9ACTN</name>